<evidence type="ECO:0000256" key="6">
    <source>
        <dbReference type="ARBA" id="ARBA00022801"/>
    </source>
</evidence>
<dbReference type="AlphaFoldDB" id="A0A843YPM5"/>
<evidence type="ECO:0000259" key="7">
    <source>
        <dbReference type="Pfam" id="PF05840"/>
    </source>
</evidence>
<reference evidence="8 9" key="1">
    <citation type="submission" date="2019-10" db="EMBL/GenBank/DDBJ databases">
        <title>Glaciimonas soli sp. nov., a psychrophilic bacterium isolated from the forest soil of a high elevation mountain in Taiwan.</title>
        <authorList>
            <person name="Wang L.-T."/>
            <person name="Shieh W.Y."/>
        </authorList>
    </citation>
    <scope>NUCLEOTIDE SEQUENCE [LARGE SCALE GENOMIC DNA]</scope>
    <source>
        <strain evidence="8 9">GS1</strain>
    </source>
</reference>
<evidence type="ECO:0000256" key="4">
    <source>
        <dbReference type="ARBA" id="ARBA00022722"/>
    </source>
</evidence>
<dbReference type="Proteomes" id="UP000451565">
    <property type="component" value="Unassembled WGS sequence"/>
</dbReference>
<comment type="function">
    <text evidence="1">Possible endonuclease which induces a single-strand cut and initiates DNA replication.</text>
</comment>
<name>A0A843YPM5_9BURK</name>
<keyword evidence="4" id="KW-0540">Nuclease</keyword>
<comment type="similarity">
    <text evidence="2">Belongs to the phage GPA family.</text>
</comment>
<keyword evidence="3" id="KW-0235">DNA replication</keyword>
<dbReference type="OrthoDB" id="5568266at2"/>
<evidence type="ECO:0000313" key="9">
    <source>
        <dbReference type="Proteomes" id="UP000451565"/>
    </source>
</evidence>
<keyword evidence="9" id="KW-1185">Reference proteome</keyword>
<keyword evidence="5 8" id="KW-0255">Endonuclease</keyword>
<protein>
    <submittedName>
        <fullName evidence="8">Replication endonuclease</fullName>
    </submittedName>
</protein>
<dbReference type="GO" id="GO:0004519">
    <property type="term" value="F:endonuclease activity"/>
    <property type="evidence" value="ECO:0007669"/>
    <property type="project" value="UniProtKB-KW"/>
</dbReference>
<gene>
    <name evidence="8" type="ORF">GEV47_00945</name>
</gene>
<dbReference type="GO" id="GO:0016787">
    <property type="term" value="F:hydrolase activity"/>
    <property type="evidence" value="ECO:0007669"/>
    <property type="project" value="UniProtKB-KW"/>
</dbReference>
<keyword evidence="6" id="KW-0378">Hydrolase</keyword>
<dbReference type="GO" id="GO:0006260">
    <property type="term" value="P:DNA replication"/>
    <property type="evidence" value="ECO:0007669"/>
    <property type="project" value="UniProtKB-KW"/>
</dbReference>
<evidence type="ECO:0000313" key="8">
    <source>
        <dbReference type="EMBL" id="MQQ99251.1"/>
    </source>
</evidence>
<dbReference type="EMBL" id="WINI01000001">
    <property type="protein sequence ID" value="MQQ99251.1"/>
    <property type="molecule type" value="Genomic_DNA"/>
</dbReference>
<proteinExistence type="inferred from homology"/>
<sequence length="629" mass="71517">MLSDTISQSTLLTMQNVPPLKRRHWLRCGYLNGCSMQSKRIVLSPSVLHQSFIKSRPFNRELQRVPHKWRTRLTSRIVESMKWFSTQKIYEPIGWGILNTYLADYVPEGLDLSADDGDICALADKAAAQVSTALWAASGDAHAFKIIACECAEYSISPPSRWPDVYKLSQVVARVIDPRWWRRQLRKRHGRAFEAGNIRLGYVQYRVEPYASTDTVLRRLSQNRRNAAALESVVMENEKGHTYTLAELSAKSTSNKTIRRGELMLRMKGFEDIAIESGDEGLFLTLTCPSRFHATHRYDGSANKKFEGATPRDAQDYLCKLWTLIRASLARAGIGVYGFRIAEPHHDGCPHWHLLLFVRRTSEKLSHLTDLSVRTCRIFKRYAWRADRGETGAFKYRFDAKKIDPALGSASGYIAKYISKNIDGANVGDHKTTEGNVVTPDYVGDVEIQPSQRVEAWAACWSIRQFQQIGGAPVGVWRELRRIKKEMVTYASDQMKTAWAAVQRDDELGQRADFARYLKVQGGAIVPRALRMLSLAIRETRVLGRYEETDKLMPYGVECVYDYGVVFYSQRYQWKLVTGDRKNAAGVGVAFDLPRTRVNKCTQGDISGTNGGINISHREKYFHESKQMT</sequence>
<evidence type="ECO:0000256" key="2">
    <source>
        <dbReference type="ARBA" id="ARBA00009260"/>
    </source>
</evidence>
<evidence type="ECO:0000256" key="1">
    <source>
        <dbReference type="ARBA" id="ARBA00003293"/>
    </source>
</evidence>
<comment type="caution">
    <text evidence="8">The sequence shown here is derived from an EMBL/GenBank/DDBJ whole genome shotgun (WGS) entry which is preliminary data.</text>
</comment>
<dbReference type="Pfam" id="PF05840">
    <property type="entry name" value="Phage_GPA"/>
    <property type="match status" value="1"/>
</dbReference>
<organism evidence="8 9">
    <name type="scientific">Glaciimonas soli</name>
    <dbReference type="NCBI Taxonomy" id="2590999"/>
    <lineage>
        <taxon>Bacteria</taxon>
        <taxon>Pseudomonadati</taxon>
        <taxon>Pseudomonadota</taxon>
        <taxon>Betaproteobacteria</taxon>
        <taxon>Burkholderiales</taxon>
        <taxon>Oxalobacteraceae</taxon>
        <taxon>Glaciimonas</taxon>
    </lineage>
</organism>
<feature type="domain" description="Replication gene A protein-like" evidence="7">
    <location>
        <begin position="144"/>
        <end position="424"/>
    </location>
</feature>
<dbReference type="InterPro" id="IPR008766">
    <property type="entry name" value="Replication_gene_A-like"/>
</dbReference>
<evidence type="ECO:0000256" key="3">
    <source>
        <dbReference type="ARBA" id="ARBA00022705"/>
    </source>
</evidence>
<accession>A0A843YPM5</accession>
<evidence type="ECO:0000256" key="5">
    <source>
        <dbReference type="ARBA" id="ARBA00022759"/>
    </source>
</evidence>